<dbReference type="Proteomes" id="UP000052982">
    <property type="component" value="Unassembled WGS sequence"/>
</dbReference>
<gene>
    <name evidence="2" type="ORF">AQJ64_18135</name>
</gene>
<reference evidence="2 3" key="1">
    <citation type="submission" date="2015-10" db="EMBL/GenBank/DDBJ databases">
        <title>Draft genome sequence of Streptomyces griseoruber DSM 40281, type strain for the species Streptomyces griseoruber.</title>
        <authorList>
            <person name="Ruckert C."/>
            <person name="Winkler A."/>
            <person name="Kalinowski J."/>
            <person name="Kampfer P."/>
            <person name="Glaeser S."/>
        </authorList>
    </citation>
    <scope>NUCLEOTIDE SEQUENCE [LARGE SCALE GENOMIC DNA]</scope>
    <source>
        <strain evidence="2 3">DSM 40281</strain>
    </source>
</reference>
<protein>
    <submittedName>
        <fullName evidence="2">Uncharacterized protein</fullName>
    </submittedName>
</protein>
<sequence length="100" mass="10456">MIGDSAILRAGRFSVFGADLDLTLLDTRRATAAALCEVNARCGERVDVDAFVAGLGPPAPATPAPPHAEESVLRPMSPRTSPTSPCFWADVRKPICAAHG</sequence>
<proteinExistence type="predicted"/>
<evidence type="ECO:0000313" key="2">
    <source>
        <dbReference type="EMBL" id="KUN82897.1"/>
    </source>
</evidence>
<organism evidence="2 3">
    <name type="scientific">Streptomyces griseoruber</name>
    <dbReference type="NCBI Taxonomy" id="1943"/>
    <lineage>
        <taxon>Bacteria</taxon>
        <taxon>Bacillati</taxon>
        <taxon>Actinomycetota</taxon>
        <taxon>Actinomycetes</taxon>
        <taxon>Kitasatosporales</taxon>
        <taxon>Streptomycetaceae</taxon>
        <taxon>Streptomyces</taxon>
    </lineage>
</organism>
<name>A0A101SZC0_9ACTN</name>
<dbReference type="AlphaFoldDB" id="A0A101SZC0"/>
<accession>A0A101SZC0</accession>
<dbReference type="EMBL" id="LMWW01000027">
    <property type="protein sequence ID" value="KUN82897.1"/>
    <property type="molecule type" value="Genomic_DNA"/>
</dbReference>
<evidence type="ECO:0000256" key="1">
    <source>
        <dbReference type="SAM" id="MobiDB-lite"/>
    </source>
</evidence>
<comment type="caution">
    <text evidence="2">The sequence shown here is derived from an EMBL/GenBank/DDBJ whole genome shotgun (WGS) entry which is preliminary data.</text>
</comment>
<feature type="region of interest" description="Disordered" evidence="1">
    <location>
        <begin position="58"/>
        <end position="82"/>
    </location>
</feature>
<keyword evidence="3" id="KW-1185">Reference proteome</keyword>
<evidence type="ECO:0000313" key="3">
    <source>
        <dbReference type="Proteomes" id="UP000052982"/>
    </source>
</evidence>